<keyword evidence="4" id="KW-1185">Reference proteome</keyword>
<dbReference type="PROSITE" id="PS50937">
    <property type="entry name" value="HTH_MERR_2"/>
    <property type="match status" value="1"/>
</dbReference>
<dbReference type="GO" id="GO:0006355">
    <property type="term" value="P:regulation of DNA-templated transcription"/>
    <property type="evidence" value="ECO:0007669"/>
    <property type="project" value="InterPro"/>
</dbReference>
<feature type="domain" description="HTH merR-type" evidence="2">
    <location>
        <begin position="3"/>
        <end position="56"/>
    </location>
</feature>
<feature type="compositionally biased region" description="Low complexity" evidence="1">
    <location>
        <begin position="164"/>
        <end position="174"/>
    </location>
</feature>
<name>A0A974Y4L1_9RHOO</name>
<dbReference type="SUPFAM" id="SSF46955">
    <property type="entry name" value="Putative DNA-binding domain"/>
    <property type="match status" value="1"/>
</dbReference>
<organism evidence="3 4">
    <name type="scientific">Azospira restricta</name>
    <dbReference type="NCBI Taxonomy" id="404405"/>
    <lineage>
        <taxon>Bacteria</taxon>
        <taxon>Pseudomonadati</taxon>
        <taxon>Pseudomonadota</taxon>
        <taxon>Betaproteobacteria</taxon>
        <taxon>Rhodocyclales</taxon>
        <taxon>Rhodocyclaceae</taxon>
        <taxon>Azospira</taxon>
    </lineage>
</organism>
<dbReference type="PRINTS" id="PR00040">
    <property type="entry name" value="HTHMERR"/>
</dbReference>
<sequence>MSTYTVPKLALDAGVSVSVVRDHVLRGLLRPAGHTPGGYGLYDAWALERLHFVRALVATRHITAPTRPGRRPGRASVATGATAWRQAPRRASCSANSRTRCARAVSALPPSPLRDTLCIGVHCPHQFHGIHARPTISYAHQTHAPGANSAAAREHSPDRPTPARRPSAAPGCAA</sequence>
<protein>
    <submittedName>
        <fullName evidence="3">MerR family transcriptional regulator</fullName>
    </submittedName>
</protein>
<dbReference type="SMART" id="SM00422">
    <property type="entry name" value="HTH_MERR"/>
    <property type="match status" value="1"/>
</dbReference>
<evidence type="ECO:0000313" key="4">
    <source>
        <dbReference type="Proteomes" id="UP000663444"/>
    </source>
</evidence>
<gene>
    <name evidence="3" type="ORF">IWH25_04520</name>
</gene>
<dbReference type="InterPro" id="IPR009061">
    <property type="entry name" value="DNA-bd_dom_put_sf"/>
</dbReference>
<dbReference type="Gene3D" id="1.10.1660.10">
    <property type="match status" value="1"/>
</dbReference>
<reference evidence="3" key="1">
    <citation type="submission" date="2020-11" db="EMBL/GenBank/DDBJ databases">
        <title>Azospira restricta DSM 18626 genome sequence.</title>
        <authorList>
            <person name="Moe W.M."/>
        </authorList>
    </citation>
    <scope>NUCLEOTIDE SEQUENCE</scope>
    <source>
        <strain evidence="3">DSM 18626</strain>
    </source>
</reference>
<evidence type="ECO:0000256" key="1">
    <source>
        <dbReference type="SAM" id="MobiDB-lite"/>
    </source>
</evidence>
<dbReference type="Proteomes" id="UP000663444">
    <property type="component" value="Chromosome"/>
</dbReference>
<dbReference type="KEGG" id="ares:IWH25_04520"/>
<accession>A0A974Y4L1</accession>
<evidence type="ECO:0000313" key="3">
    <source>
        <dbReference type="EMBL" id="QRJ64620.1"/>
    </source>
</evidence>
<dbReference type="AlphaFoldDB" id="A0A974Y4L1"/>
<proteinExistence type="predicted"/>
<dbReference type="Pfam" id="PF13411">
    <property type="entry name" value="MerR_1"/>
    <property type="match status" value="1"/>
</dbReference>
<evidence type="ECO:0000259" key="2">
    <source>
        <dbReference type="PROSITE" id="PS50937"/>
    </source>
</evidence>
<dbReference type="InterPro" id="IPR000551">
    <property type="entry name" value="MerR-type_HTH_dom"/>
</dbReference>
<feature type="region of interest" description="Disordered" evidence="1">
    <location>
        <begin position="143"/>
        <end position="174"/>
    </location>
</feature>
<dbReference type="GO" id="GO:0003677">
    <property type="term" value="F:DNA binding"/>
    <property type="evidence" value="ECO:0007669"/>
    <property type="project" value="InterPro"/>
</dbReference>
<dbReference type="EMBL" id="CP064781">
    <property type="protein sequence ID" value="QRJ64620.1"/>
    <property type="molecule type" value="Genomic_DNA"/>
</dbReference>